<feature type="transmembrane region" description="Helical" evidence="1">
    <location>
        <begin position="6"/>
        <end position="30"/>
    </location>
</feature>
<proteinExistence type="predicted"/>
<feature type="non-terminal residue" evidence="2">
    <location>
        <position position="148"/>
    </location>
</feature>
<organism evidence="2 3">
    <name type="scientific">Rozella allomycis (strain CSF55)</name>
    <dbReference type="NCBI Taxonomy" id="988480"/>
    <lineage>
        <taxon>Eukaryota</taxon>
        <taxon>Fungi</taxon>
        <taxon>Fungi incertae sedis</taxon>
        <taxon>Cryptomycota</taxon>
        <taxon>Cryptomycota incertae sedis</taxon>
        <taxon>Rozella</taxon>
    </lineage>
</organism>
<dbReference type="EMBL" id="ML005537">
    <property type="protein sequence ID" value="RKP18175.1"/>
    <property type="molecule type" value="Genomic_DNA"/>
</dbReference>
<evidence type="ECO:0000313" key="3">
    <source>
        <dbReference type="Proteomes" id="UP000281549"/>
    </source>
</evidence>
<accession>A0A4P9YFY7</accession>
<dbReference type="Proteomes" id="UP000281549">
    <property type="component" value="Unassembled WGS sequence"/>
</dbReference>
<name>A0A4P9YFY7_ROZAC</name>
<keyword evidence="1" id="KW-1133">Transmembrane helix</keyword>
<reference evidence="3" key="1">
    <citation type="journal article" date="2018" name="Nat. Microbiol.">
        <title>Leveraging single-cell genomics to expand the fungal tree of life.</title>
        <authorList>
            <person name="Ahrendt S.R."/>
            <person name="Quandt C.A."/>
            <person name="Ciobanu D."/>
            <person name="Clum A."/>
            <person name="Salamov A."/>
            <person name="Andreopoulos B."/>
            <person name="Cheng J.F."/>
            <person name="Woyke T."/>
            <person name="Pelin A."/>
            <person name="Henrissat B."/>
            <person name="Reynolds N.K."/>
            <person name="Benny G.L."/>
            <person name="Smith M.E."/>
            <person name="James T.Y."/>
            <person name="Grigoriev I.V."/>
        </authorList>
    </citation>
    <scope>NUCLEOTIDE SEQUENCE [LARGE SCALE GENOMIC DNA]</scope>
    <source>
        <strain evidence="3">CSF55</strain>
    </source>
</reference>
<gene>
    <name evidence="2" type="ORF">ROZALSC1DRAFT_23482</name>
</gene>
<protein>
    <submittedName>
        <fullName evidence="2">Uncharacterized protein</fullName>
    </submittedName>
</protein>
<evidence type="ECO:0000313" key="2">
    <source>
        <dbReference type="EMBL" id="RKP18175.1"/>
    </source>
</evidence>
<keyword evidence="1" id="KW-0812">Transmembrane</keyword>
<evidence type="ECO:0000256" key="1">
    <source>
        <dbReference type="SAM" id="Phobius"/>
    </source>
</evidence>
<dbReference type="AlphaFoldDB" id="A0A4P9YFY7"/>
<keyword evidence="1" id="KW-0472">Membrane</keyword>
<sequence>MGRNAVFSIFIGTTVVILAIILTVALYPFGSRKDAQPLPMVGLPARKKIDSRVTIKLMFPINYDEKCKSVSEETFEFSVEGFNLDKEGPSLIHLLGGPGEFFNSSRLNNSSVPTEYVDTHHAACDVIWFAYWLKLTRKTKILLHGHSY</sequence>